<evidence type="ECO:0008006" key="4">
    <source>
        <dbReference type="Google" id="ProtNLM"/>
    </source>
</evidence>
<name>A0A7R9AIE7_9CRUS</name>
<dbReference type="Proteomes" id="UP000677054">
    <property type="component" value="Unassembled WGS sequence"/>
</dbReference>
<keyword evidence="3" id="KW-1185">Reference proteome</keyword>
<sequence length="94" mass="10255">MMFSLPFAVVVSASFLLTARLALAPGSGEAASRPRIRRHAIAYAEADTDAEAEAEADPLFSDPPGGRWRKHKYGAHRVTVGRLGVRLRALGRRR</sequence>
<dbReference type="AlphaFoldDB" id="A0A7R9AIE7"/>
<feature type="signal peptide" evidence="1">
    <location>
        <begin position="1"/>
        <end position="24"/>
    </location>
</feature>
<keyword evidence="1" id="KW-0732">Signal</keyword>
<dbReference type="EMBL" id="LR909538">
    <property type="protein sequence ID" value="CAD7254497.1"/>
    <property type="molecule type" value="Genomic_DNA"/>
</dbReference>
<evidence type="ECO:0000313" key="3">
    <source>
        <dbReference type="Proteomes" id="UP000677054"/>
    </source>
</evidence>
<protein>
    <recommendedName>
        <fullName evidence="4">Secreted protein</fullName>
    </recommendedName>
</protein>
<evidence type="ECO:0000256" key="1">
    <source>
        <dbReference type="SAM" id="SignalP"/>
    </source>
</evidence>
<proteinExistence type="predicted"/>
<dbReference type="EMBL" id="CAJPEV010010020">
    <property type="protein sequence ID" value="CAG0905872.1"/>
    <property type="molecule type" value="Genomic_DNA"/>
</dbReference>
<gene>
    <name evidence="2" type="ORF">DSTB1V02_LOCUS14243</name>
</gene>
<accession>A0A7R9AIE7</accession>
<evidence type="ECO:0000313" key="2">
    <source>
        <dbReference type="EMBL" id="CAD7254497.1"/>
    </source>
</evidence>
<feature type="chain" id="PRO_5036209914" description="Secreted protein" evidence="1">
    <location>
        <begin position="25"/>
        <end position="94"/>
    </location>
</feature>
<organism evidence="2">
    <name type="scientific">Darwinula stevensoni</name>
    <dbReference type="NCBI Taxonomy" id="69355"/>
    <lineage>
        <taxon>Eukaryota</taxon>
        <taxon>Metazoa</taxon>
        <taxon>Ecdysozoa</taxon>
        <taxon>Arthropoda</taxon>
        <taxon>Crustacea</taxon>
        <taxon>Oligostraca</taxon>
        <taxon>Ostracoda</taxon>
        <taxon>Podocopa</taxon>
        <taxon>Podocopida</taxon>
        <taxon>Darwinulocopina</taxon>
        <taxon>Darwinuloidea</taxon>
        <taxon>Darwinulidae</taxon>
        <taxon>Darwinula</taxon>
    </lineage>
</organism>
<reference evidence="2" key="1">
    <citation type="submission" date="2020-11" db="EMBL/GenBank/DDBJ databases">
        <authorList>
            <person name="Tran Van P."/>
        </authorList>
    </citation>
    <scope>NUCLEOTIDE SEQUENCE</scope>
</reference>